<dbReference type="Proteomes" id="UP000283458">
    <property type="component" value="Unassembled WGS sequence"/>
</dbReference>
<dbReference type="InterPro" id="IPR052226">
    <property type="entry name" value="UPF0332_toxin"/>
</dbReference>
<dbReference type="EMBL" id="QYUL01000001">
    <property type="protein sequence ID" value="RJF84980.1"/>
    <property type="molecule type" value="Genomic_DNA"/>
</dbReference>
<gene>
    <name evidence="3" type="ORF">D3877_11000</name>
</gene>
<evidence type="ECO:0000313" key="3">
    <source>
        <dbReference type="EMBL" id="RJF84980.1"/>
    </source>
</evidence>
<dbReference type="PANTHER" id="PTHR36565">
    <property type="entry name" value="UPF0332 PROTEIN TM_1000"/>
    <property type="match status" value="1"/>
</dbReference>
<dbReference type="Pfam" id="PF05168">
    <property type="entry name" value="HEPN"/>
    <property type="match status" value="1"/>
</dbReference>
<dbReference type="PANTHER" id="PTHR36565:SF1">
    <property type="entry name" value="UPF0332 PROTEIN TM_1000"/>
    <property type="match status" value="1"/>
</dbReference>
<protein>
    <submittedName>
        <fullName evidence="3">HEPN domain-containing protein</fullName>
    </submittedName>
</protein>
<feature type="domain" description="HEPN" evidence="2">
    <location>
        <begin position="8"/>
        <end position="120"/>
    </location>
</feature>
<evidence type="ECO:0000259" key="2">
    <source>
        <dbReference type="Pfam" id="PF05168"/>
    </source>
</evidence>
<dbReference type="InterPro" id="IPR007842">
    <property type="entry name" value="HEPN_dom"/>
</dbReference>
<organism evidence="3 4">
    <name type="scientific">Azospirillum cavernae</name>
    <dbReference type="NCBI Taxonomy" id="2320860"/>
    <lineage>
        <taxon>Bacteria</taxon>
        <taxon>Pseudomonadati</taxon>
        <taxon>Pseudomonadota</taxon>
        <taxon>Alphaproteobacteria</taxon>
        <taxon>Rhodospirillales</taxon>
        <taxon>Azospirillaceae</taxon>
        <taxon>Azospirillum</taxon>
    </lineage>
</organism>
<reference evidence="3 4" key="1">
    <citation type="submission" date="2018-09" db="EMBL/GenBank/DDBJ databases">
        <authorList>
            <person name="Zhu H."/>
        </authorList>
    </citation>
    <scope>NUCLEOTIDE SEQUENCE [LARGE SCALE GENOMIC DNA]</scope>
    <source>
        <strain evidence="3 4">K2W22B-5</strain>
    </source>
</reference>
<name>A0A418W4N4_9PROT</name>
<dbReference type="RefSeq" id="WP_119830610.1">
    <property type="nucleotide sequence ID" value="NZ_QYUL01000001.1"/>
</dbReference>
<evidence type="ECO:0000313" key="4">
    <source>
        <dbReference type="Proteomes" id="UP000283458"/>
    </source>
</evidence>
<accession>A0A418W4N4</accession>
<dbReference type="Gene3D" id="1.20.120.330">
    <property type="entry name" value="Nucleotidyltransferases domain 2"/>
    <property type="match status" value="1"/>
</dbReference>
<dbReference type="OrthoDB" id="9975017at2"/>
<comment type="caution">
    <text evidence="3">The sequence shown here is derived from an EMBL/GenBank/DDBJ whole genome shotgun (WGS) entry which is preliminary data.</text>
</comment>
<dbReference type="AlphaFoldDB" id="A0A418W4N4"/>
<keyword evidence="4" id="KW-1185">Reference proteome</keyword>
<evidence type="ECO:0000256" key="1">
    <source>
        <dbReference type="ARBA" id="ARBA00038248"/>
    </source>
</evidence>
<proteinExistence type="inferred from homology"/>
<comment type="similarity">
    <text evidence="1">Belongs to the UPF0332 family.</text>
</comment>
<sequence>MTTTPVQRLERAEEALRAARHLLDGGFERDCVNRAHLAMELGALAMLATKGLMSKSHTGVQTLFYDHIAKPGLLPMEHAQALAAALRDRLVTDYEQPAADITRQRAERHLASAARFLDAARVALTAAL</sequence>